<accession>A0A101E340</accession>
<dbReference type="RefSeq" id="WP_278429023.1">
    <property type="nucleotide sequence ID" value="NZ_DOLB01000089.1"/>
</dbReference>
<dbReference type="InterPro" id="IPR009078">
    <property type="entry name" value="Ferritin-like_SF"/>
</dbReference>
<dbReference type="Pfam" id="PF02915">
    <property type="entry name" value="Rubrerythrin"/>
    <property type="match status" value="1"/>
</dbReference>
<name>A0A101E340_9THEO</name>
<dbReference type="AlphaFoldDB" id="A0A101E340"/>
<evidence type="ECO:0000259" key="1">
    <source>
        <dbReference type="Pfam" id="PF02915"/>
    </source>
</evidence>
<proteinExistence type="predicted"/>
<dbReference type="InterPro" id="IPR003251">
    <property type="entry name" value="Rr_diiron-bd_dom"/>
</dbReference>
<protein>
    <submittedName>
        <fullName evidence="2">Rubrerythrin</fullName>
    </submittedName>
</protein>
<dbReference type="SUPFAM" id="SSF47240">
    <property type="entry name" value="Ferritin-like"/>
    <property type="match status" value="1"/>
</dbReference>
<dbReference type="GO" id="GO:0046872">
    <property type="term" value="F:metal ion binding"/>
    <property type="evidence" value="ECO:0007669"/>
    <property type="project" value="InterPro"/>
</dbReference>
<gene>
    <name evidence="2" type="ORF">DEA61_05550</name>
</gene>
<dbReference type="InterPro" id="IPR012347">
    <property type="entry name" value="Ferritin-like"/>
</dbReference>
<dbReference type="EMBL" id="DOLB01000089">
    <property type="protein sequence ID" value="HBT49279.1"/>
    <property type="molecule type" value="Genomic_DNA"/>
</dbReference>
<reference evidence="2 3" key="1">
    <citation type="journal article" date="2018" name="Nat. Biotechnol.">
        <title>A standardized bacterial taxonomy based on genome phylogeny substantially revises the tree of life.</title>
        <authorList>
            <person name="Parks D.H."/>
            <person name="Chuvochina M."/>
            <person name="Waite D.W."/>
            <person name="Rinke C."/>
            <person name="Skarshewski A."/>
            <person name="Chaumeil P.A."/>
            <person name="Hugenholtz P."/>
        </authorList>
    </citation>
    <scope>NUCLEOTIDE SEQUENCE [LARGE SCALE GENOMIC DNA]</scope>
    <source>
        <strain evidence="2">UBA12544</strain>
    </source>
</reference>
<organism evidence="2 3">
    <name type="scientific">Caldanaerobacter subterraneus</name>
    <dbReference type="NCBI Taxonomy" id="911092"/>
    <lineage>
        <taxon>Bacteria</taxon>
        <taxon>Bacillati</taxon>
        <taxon>Bacillota</taxon>
        <taxon>Clostridia</taxon>
        <taxon>Thermoanaerobacterales</taxon>
        <taxon>Thermoanaerobacteraceae</taxon>
        <taxon>Caldanaerobacter</taxon>
    </lineage>
</organism>
<sequence length="162" mass="19652">MKALEFAIKMEKDGEKFYTEQAEKHKGTHLEKLFLDLARDEKKHAEIIEKWAQKMDYQLERTDISEKYKNVFETEKEFKSDIRPVPTQLEVYELAMKKEIESIELYEKMLKDAVEEKEKKLFEFLIKEEQKHKELFDNLIGHLRKAEQWVESAEFGIRRDEY</sequence>
<feature type="domain" description="Rubrerythrin diiron-binding" evidence="1">
    <location>
        <begin position="3"/>
        <end position="139"/>
    </location>
</feature>
<evidence type="ECO:0000313" key="2">
    <source>
        <dbReference type="EMBL" id="HBT49279.1"/>
    </source>
</evidence>
<comment type="caution">
    <text evidence="2">The sequence shown here is derived from an EMBL/GenBank/DDBJ whole genome shotgun (WGS) entry which is preliminary data.</text>
</comment>
<dbReference type="CDD" id="cd01045">
    <property type="entry name" value="Ferritin_like_AB"/>
    <property type="match status" value="1"/>
</dbReference>
<dbReference type="Proteomes" id="UP000264445">
    <property type="component" value="Unassembled WGS sequence"/>
</dbReference>
<dbReference type="Gene3D" id="1.20.1260.10">
    <property type="match status" value="1"/>
</dbReference>
<dbReference type="GO" id="GO:0016491">
    <property type="term" value="F:oxidoreductase activity"/>
    <property type="evidence" value="ECO:0007669"/>
    <property type="project" value="InterPro"/>
</dbReference>
<dbReference type="PANTHER" id="PTHR33531:SF7">
    <property type="entry name" value="HYPOTHETICAL MEMBRANE PROTEIN, CONSERVED"/>
    <property type="match status" value="1"/>
</dbReference>
<evidence type="ECO:0000313" key="3">
    <source>
        <dbReference type="Proteomes" id="UP000264445"/>
    </source>
</evidence>
<dbReference type="PANTHER" id="PTHR33531">
    <property type="entry name" value="RUBRERYTHRIN SUBFAMILY"/>
    <property type="match status" value="1"/>
</dbReference>